<keyword evidence="4" id="KW-1185">Reference proteome</keyword>
<sequence>MKKIFLRRLRSLTAILVLNTVPVSFAETGLNYEVEVLQARVLSNDRKNTLNSKSGTIPLERLYLENTVAHMQEEISQKVLGGQSATRLSATQLNSQKMDALIHQYQMALALIEEAYQDDYDELLDLYEQALHEAISEHDSAKIEETKEIIFDELMQLKLIKIAKIDEVSKQFEIS</sequence>
<feature type="signal peptide" evidence="2">
    <location>
        <begin position="1"/>
        <end position="26"/>
    </location>
</feature>
<organism evidence="3 4">
    <name type="scientific">Marinomonas colpomeniae</name>
    <dbReference type="NCBI Taxonomy" id="2774408"/>
    <lineage>
        <taxon>Bacteria</taxon>
        <taxon>Pseudomonadati</taxon>
        <taxon>Pseudomonadota</taxon>
        <taxon>Gammaproteobacteria</taxon>
        <taxon>Oceanospirillales</taxon>
        <taxon>Oceanospirillaceae</taxon>
        <taxon>Marinomonas</taxon>
    </lineage>
</organism>
<proteinExistence type="predicted"/>
<evidence type="ECO:0000313" key="4">
    <source>
        <dbReference type="Proteomes" id="UP000604161"/>
    </source>
</evidence>
<feature type="chain" id="PRO_5047055188" evidence="2">
    <location>
        <begin position="27"/>
        <end position="175"/>
    </location>
</feature>
<evidence type="ECO:0000256" key="2">
    <source>
        <dbReference type="SAM" id="SignalP"/>
    </source>
</evidence>
<keyword evidence="2" id="KW-0732">Signal</keyword>
<dbReference type="EMBL" id="JACYFC010000004">
    <property type="protein sequence ID" value="MBD5771899.1"/>
    <property type="molecule type" value="Genomic_DNA"/>
</dbReference>
<dbReference type="RefSeq" id="WP_191595292.1">
    <property type="nucleotide sequence ID" value="NZ_JACYFC010000004.1"/>
</dbReference>
<reference evidence="3 4" key="1">
    <citation type="submission" date="2020-09" db="EMBL/GenBank/DDBJ databases">
        <title>Marinomonas sp. nov., isolated from the cysticercosis algae of Qingdao, China.</title>
        <authorList>
            <person name="Sun X."/>
        </authorList>
    </citation>
    <scope>NUCLEOTIDE SEQUENCE [LARGE SCALE GENOMIC DNA]</scope>
    <source>
        <strain evidence="3 4">SM2066</strain>
    </source>
</reference>
<accession>A0ABR8P0S6</accession>
<comment type="caution">
    <text evidence="3">The sequence shown here is derived from an EMBL/GenBank/DDBJ whole genome shotgun (WGS) entry which is preliminary data.</text>
</comment>
<keyword evidence="1" id="KW-0175">Coiled coil</keyword>
<evidence type="ECO:0000313" key="3">
    <source>
        <dbReference type="EMBL" id="MBD5771899.1"/>
    </source>
</evidence>
<dbReference type="Proteomes" id="UP000604161">
    <property type="component" value="Unassembled WGS sequence"/>
</dbReference>
<name>A0ABR8P0S6_9GAMM</name>
<protein>
    <submittedName>
        <fullName evidence="3">Uncharacterized protein</fullName>
    </submittedName>
</protein>
<feature type="coiled-coil region" evidence="1">
    <location>
        <begin position="113"/>
        <end position="144"/>
    </location>
</feature>
<evidence type="ECO:0000256" key="1">
    <source>
        <dbReference type="SAM" id="Coils"/>
    </source>
</evidence>
<gene>
    <name evidence="3" type="ORF">IF202_12665</name>
</gene>